<dbReference type="Pfam" id="PF04290">
    <property type="entry name" value="DctQ"/>
    <property type="match status" value="1"/>
</dbReference>
<protein>
    <recommendedName>
        <fullName evidence="7">TRAP transporter small permease protein</fullName>
    </recommendedName>
</protein>
<evidence type="ECO:0000256" key="2">
    <source>
        <dbReference type="ARBA" id="ARBA00022448"/>
    </source>
</evidence>
<organism evidence="9 10">
    <name type="scientific">Roseovarius phycicola</name>
    <dbReference type="NCBI Taxonomy" id="3080976"/>
    <lineage>
        <taxon>Bacteria</taxon>
        <taxon>Pseudomonadati</taxon>
        <taxon>Pseudomonadota</taxon>
        <taxon>Alphaproteobacteria</taxon>
        <taxon>Rhodobacterales</taxon>
        <taxon>Roseobacteraceae</taxon>
        <taxon>Roseovarius</taxon>
    </lineage>
</organism>
<evidence type="ECO:0000256" key="4">
    <source>
        <dbReference type="ARBA" id="ARBA00022692"/>
    </source>
</evidence>
<comment type="similarity">
    <text evidence="7">Belongs to the TRAP transporter small permease family.</text>
</comment>
<name>A0ABZ2HKT6_9RHOB</name>
<evidence type="ECO:0000259" key="8">
    <source>
        <dbReference type="Pfam" id="PF04290"/>
    </source>
</evidence>
<feature type="transmembrane region" description="Helical" evidence="7">
    <location>
        <begin position="73"/>
        <end position="98"/>
    </location>
</feature>
<feature type="transmembrane region" description="Helical" evidence="7">
    <location>
        <begin position="12"/>
        <end position="35"/>
    </location>
</feature>
<gene>
    <name evidence="9" type="ORF">RZ517_16130</name>
</gene>
<reference evidence="9 10" key="1">
    <citation type="submission" date="2023-10" db="EMBL/GenBank/DDBJ databases">
        <title>Roseovarius strain S88 nov., isolated from a marine algae.</title>
        <authorList>
            <person name="Lee M.W."/>
            <person name="Lee J.K."/>
            <person name="Kim J.M."/>
            <person name="Choi D.G."/>
            <person name="Baek J.H."/>
            <person name="Bayburt H."/>
            <person name="Jung J.J."/>
            <person name="Han D.M."/>
            <person name="Jeon C.O."/>
        </authorList>
    </citation>
    <scope>NUCLEOTIDE SEQUENCE [LARGE SCALE GENOMIC DNA]</scope>
    <source>
        <strain evidence="9 10">S88</strain>
    </source>
</reference>
<proteinExistence type="inferred from homology"/>
<evidence type="ECO:0000256" key="1">
    <source>
        <dbReference type="ARBA" id="ARBA00004651"/>
    </source>
</evidence>
<dbReference type="RefSeq" id="WP_338549143.1">
    <property type="nucleotide sequence ID" value="NZ_CP146069.1"/>
</dbReference>
<dbReference type="EMBL" id="CP146069">
    <property type="protein sequence ID" value="WWR46278.1"/>
    <property type="molecule type" value="Genomic_DNA"/>
</dbReference>
<keyword evidence="10" id="KW-1185">Reference proteome</keyword>
<feature type="transmembrane region" description="Helical" evidence="7">
    <location>
        <begin position="151"/>
        <end position="173"/>
    </location>
</feature>
<dbReference type="InterPro" id="IPR055348">
    <property type="entry name" value="DctQ"/>
</dbReference>
<dbReference type="Proteomes" id="UP001364156">
    <property type="component" value="Chromosome"/>
</dbReference>
<accession>A0ABZ2HKT6</accession>
<sequence>MPRLVLTLARGMAVLGGLVLTGLILITCVSVLGGIGNSFFHSAFAEGVFPGFAQSMLDLGIGPLFGDTEMVEVGMAFVIFCFLPLCQISGSHASVDIFSSRLPLRFNRALQVLIDMIFAAVLILVALRLFAGLQEKMQYNETTYDLQFPIWWSYGASLAASGIAALVGVYVAGARIFEATSGRVILPSRQGMDG</sequence>
<keyword evidence="6 7" id="KW-0472">Membrane</keyword>
<feature type="domain" description="Tripartite ATP-independent periplasmic transporters DctQ component" evidence="8">
    <location>
        <begin position="63"/>
        <end position="170"/>
    </location>
</feature>
<evidence type="ECO:0000256" key="5">
    <source>
        <dbReference type="ARBA" id="ARBA00022989"/>
    </source>
</evidence>
<evidence type="ECO:0000256" key="7">
    <source>
        <dbReference type="RuleBase" id="RU369079"/>
    </source>
</evidence>
<evidence type="ECO:0000256" key="3">
    <source>
        <dbReference type="ARBA" id="ARBA00022475"/>
    </source>
</evidence>
<keyword evidence="5 7" id="KW-1133">Transmembrane helix</keyword>
<comment type="subcellular location">
    <subcellularLocation>
        <location evidence="7">Cell inner membrane</location>
        <topology evidence="7">Multi-pass membrane protein</topology>
    </subcellularLocation>
    <subcellularLocation>
        <location evidence="1">Cell membrane</location>
        <topology evidence="1">Multi-pass membrane protein</topology>
    </subcellularLocation>
</comment>
<keyword evidence="2 7" id="KW-0813">Transport</keyword>
<keyword evidence="7" id="KW-0997">Cell inner membrane</keyword>
<evidence type="ECO:0000256" key="6">
    <source>
        <dbReference type="ARBA" id="ARBA00023136"/>
    </source>
</evidence>
<feature type="transmembrane region" description="Helical" evidence="7">
    <location>
        <begin position="110"/>
        <end position="131"/>
    </location>
</feature>
<keyword evidence="3" id="KW-1003">Cell membrane</keyword>
<evidence type="ECO:0000313" key="9">
    <source>
        <dbReference type="EMBL" id="WWR46278.1"/>
    </source>
</evidence>
<evidence type="ECO:0000313" key="10">
    <source>
        <dbReference type="Proteomes" id="UP001364156"/>
    </source>
</evidence>
<keyword evidence="4 7" id="KW-0812">Transmembrane</keyword>
<comment type="subunit">
    <text evidence="7">The complex comprises the extracytoplasmic solute receptor protein and the two transmembrane proteins.</text>
</comment>
<comment type="function">
    <text evidence="7">Part of the tripartite ATP-independent periplasmic (TRAP) transport system.</text>
</comment>